<gene>
    <name evidence="1" type="ORF">TPC1_11237</name>
</gene>
<feature type="non-terminal residue" evidence="1">
    <location>
        <position position="232"/>
    </location>
</feature>
<evidence type="ECO:0000313" key="1">
    <source>
        <dbReference type="EMBL" id="JAP95683.1"/>
    </source>
</evidence>
<accession>A0A146KG57</accession>
<dbReference type="EMBL" id="GDID01000923">
    <property type="protein sequence ID" value="JAP95683.1"/>
    <property type="molecule type" value="Transcribed_RNA"/>
</dbReference>
<dbReference type="AlphaFoldDB" id="A0A146KG57"/>
<protein>
    <submittedName>
        <fullName evidence="1">Uncharacterized protein</fullName>
    </submittedName>
</protein>
<reference evidence="1" key="1">
    <citation type="submission" date="2015-07" db="EMBL/GenBank/DDBJ databases">
        <title>Adaptation to a free-living lifestyle via gene acquisitions in the diplomonad Trepomonas sp. PC1.</title>
        <authorList>
            <person name="Xu F."/>
            <person name="Jerlstrom-Hultqvist J."/>
            <person name="Kolisko M."/>
            <person name="Simpson A.G.B."/>
            <person name="Roger A.J."/>
            <person name="Svard S.G."/>
            <person name="Andersson J.O."/>
        </authorList>
    </citation>
    <scope>NUCLEOTIDE SEQUENCE</scope>
    <source>
        <strain evidence="1">PC1</strain>
    </source>
</reference>
<sequence>SNRQIVQKDRVLPIIIKYLFEITGIPVEQYQNNDKLVNDTIQNIKDYPWTVVAQEIGMDRWRLYHWFHETFQRGIFPDIIPQDIQKIKEFTKIAMVNQVMLDRQFQQFLKQNLTQEYHRATFSIAFNNIKRQSMKEMESVKIPKHFMNNINHQLFLNPEFGLSSIDIEIKKVLGQEKILTNKQQQQLKVKAYQEKINRMLINSEQIIAPQKIVESKNDMYEFDEKEKEVDEE</sequence>
<name>A0A146KG57_9EUKA</name>
<feature type="non-terminal residue" evidence="1">
    <location>
        <position position="1"/>
    </location>
</feature>
<organism evidence="1">
    <name type="scientific">Trepomonas sp. PC1</name>
    <dbReference type="NCBI Taxonomy" id="1076344"/>
    <lineage>
        <taxon>Eukaryota</taxon>
        <taxon>Metamonada</taxon>
        <taxon>Diplomonadida</taxon>
        <taxon>Hexamitidae</taxon>
        <taxon>Hexamitinae</taxon>
        <taxon>Trepomonas</taxon>
    </lineage>
</organism>
<proteinExistence type="predicted"/>